<feature type="transmembrane region" description="Helical" evidence="1">
    <location>
        <begin position="267"/>
        <end position="290"/>
    </location>
</feature>
<organism evidence="3 4">
    <name type="scientific">Polyangium fumosum</name>
    <dbReference type="NCBI Taxonomy" id="889272"/>
    <lineage>
        <taxon>Bacteria</taxon>
        <taxon>Pseudomonadati</taxon>
        <taxon>Myxococcota</taxon>
        <taxon>Polyangia</taxon>
        <taxon>Polyangiales</taxon>
        <taxon>Polyangiaceae</taxon>
        <taxon>Polyangium</taxon>
    </lineage>
</organism>
<dbReference type="OrthoDB" id="5523160at2"/>
<protein>
    <submittedName>
        <fullName evidence="3">Uncharacterized protein</fullName>
    </submittedName>
</protein>
<dbReference type="AlphaFoldDB" id="A0A4U1INU2"/>
<dbReference type="Proteomes" id="UP000309215">
    <property type="component" value="Unassembled WGS sequence"/>
</dbReference>
<comment type="caution">
    <text evidence="3">The sequence shown here is derived from an EMBL/GenBank/DDBJ whole genome shotgun (WGS) entry which is preliminary data.</text>
</comment>
<evidence type="ECO:0000256" key="2">
    <source>
        <dbReference type="SAM" id="SignalP"/>
    </source>
</evidence>
<proteinExistence type="predicted"/>
<keyword evidence="1" id="KW-0812">Transmembrane</keyword>
<evidence type="ECO:0000313" key="4">
    <source>
        <dbReference type="Proteomes" id="UP000309215"/>
    </source>
</evidence>
<keyword evidence="2" id="KW-0732">Signal</keyword>
<keyword evidence="4" id="KW-1185">Reference proteome</keyword>
<sequence>MSFVARWVGVVALVGASSAGVARADEVPVPVSVPSSGSGSVSVPVPVSVPVAVTTGAAEIQLKNGSTMRGTLVNVEPGQRVIVIVAGEQSVIPWSEIAKIAGGPQEAAAPAPPAVPAPPAAPAPLTPGLGVPFLHIESDWPNVELARVEGEIGGGGYQHQPYVGPNAITKFVCSVPCNRLVDGRDGHRFFISGPGMFPGESFRLDSQEGPVTVRVKGTSMGRFASGILLVSMGGVLSLGGVMFTAASFTMDTKPTPQDPDPMKDVRAVRTIGLVTLGISVASVVGGAILLSDGRTRVELVKAQGANTGVVLENGVLRF</sequence>
<feature type="signal peptide" evidence="2">
    <location>
        <begin position="1"/>
        <end position="24"/>
    </location>
</feature>
<accession>A0A4U1INU2</accession>
<dbReference type="EMBL" id="SSMQ01000094">
    <property type="protein sequence ID" value="TKC95783.1"/>
    <property type="molecule type" value="Genomic_DNA"/>
</dbReference>
<keyword evidence="1" id="KW-1133">Transmembrane helix</keyword>
<gene>
    <name evidence="3" type="ORF">E8A74_46555</name>
</gene>
<dbReference type="RefSeq" id="WP_136935636.1">
    <property type="nucleotide sequence ID" value="NZ_SSMQ01000094.1"/>
</dbReference>
<keyword evidence="1" id="KW-0472">Membrane</keyword>
<reference evidence="3 4" key="1">
    <citation type="submission" date="2019-04" db="EMBL/GenBank/DDBJ databases">
        <authorList>
            <person name="Li Y."/>
            <person name="Wang J."/>
        </authorList>
    </citation>
    <scope>NUCLEOTIDE SEQUENCE [LARGE SCALE GENOMIC DNA]</scope>
    <source>
        <strain evidence="3 4">DSM 14668</strain>
    </source>
</reference>
<evidence type="ECO:0000313" key="3">
    <source>
        <dbReference type="EMBL" id="TKC95783.1"/>
    </source>
</evidence>
<name>A0A4U1INU2_9BACT</name>
<feature type="chain" id="PRO_5020869212" evidence="2">
    <location>
        <begin position="25"/>
        <end position="318"/>
    </location>
</feature>
<evidence type="ECO:0000256" key="1">
    <source>
        <dbReference type="SAM" id="Phobius"/>
    </source>
</evidence>
<feature type="transmembrane region" description="Helical" evidence="1">
    <location>
        <begin position="223"/>
        <end position="246"/>
    </location>
</feature>